<feature type="compositionally biased region" description="Basic and acidic residues" evidence="1">
    <location>
        <begin position="66"/>
        <end position="79"/>
    </location>
</feature>
<dbReference type="Proteomes" id="UP000219338">
    <property type="component" value="Unassembled WGS sequence"/>
</dbReference>
<feature type="transmembrane region" description="Helical" evidence="2">
    <location>
        <begin position="285"/>
        <end position="304"/>
    </location>
</feature>
<keyword evidence="2" id="KW-1133">Transmembrane helix</keyword>
<evidence type="ECO:0000313" key="4">
    <source>
        <dbReference type="EMBL" id="SJL11120.1"/>
    </source>
</evidence>
<feature type="transmembrane region" description="Helical" evidence="2">
    <location>
        <begin position="194"/>
        <end position="216"/>
    </location>
</feature>
<dbReference type="OrthoDB" id="2943307at2759"/>
<feature type="compositionally biased region" description="Low complexity" evidence="1">
    <location>
        <begin position="14"/>
        <end position="37"/>
    </location>
</feature>
<feature type="domain" description="DUF6535" evidence="3">
    <location>
        <begin position="93"/>
        <end position="273"/>
    </location>
</feature>
<feature type="transmembrane region" description="Helical" evidence="2">
    <location>
        <begin position="248"/>
        <end position="273"/>
    </location>
</feature>
<feature type="region of interest" description="Disordered" evidence="1">
    <location>
        <begin position="1"/>
        <end position="79"/>
    </location>
</feature>
<reference evidence="5" key="1">
    <citation type="journal article" date="2017" name="Nat. Ecol. Evol.">
        <title>Genome expansion and lineage-specific genetic innovations in the forest pathogenic fungi Armillaria.</title>
        <authorList>
            <person name="Sipos G."/>
            <person name="Prasanna A.N."/>
            <person name="Walter M.C."/>
            <person name="O'Connor E."/>
            <person name="Balint B."/>
            <person name="Krizsan K."/>
            <person name="Kiss B."/>
            <person name="Hess J."/>
            <person name="Varga T."/>
            <person name="Slot J."/>
            <person name="Riley R."/>
            <person name="Boka B."/>
            <person name="Rigling D."/>
            <person name="Barry K."/>
            <person name="Lee J."/>
            <person name="Mihaltcheva S."/>
            <person name="LaButti K."/>
            <person name="Lipzen A."/>
            <person name="Waldron R."/>
            <person name="Moloney N.M."/>
            <person name="Sperisen C."/>
            <person name="Kredics L."/>
            <person name="Vagvoelgyi C."/>
            <person name="Patrignani A."/>
            <person name="Fitzpatrick D."/>
            <person name="Nagy I."/>
            <person name="Doyle S."/>
            <person name="Anderson J.B."/>
            <person name="Grigoriev I.V."/>
            <person name="Gueldener U."/>
            <person name="Muensterkoetter M."/>
            <person name="Nagy L.G."/>
        </authorList>
    </citation>
    <scope>NUCLEOTIDE SEQUENCE [LARGE SCALE GENOMIC DNA]</scope>
    <source>
        <strain evidence="5">C18/9</strain>
    </source>
</reference>
<sequence>MDTPTNTNSPPPRLSLSGPSNSDAADSSASNATSTSAVPNVAYYPRPRRRKFSRRRMGLKAQSQSRGHDPSDYEQKYSEDARGEEMGLFARIWRTYLDECALFDAEMVEDWRDGLDVLLIFAGLFSAVVSTFVVQTSQNLQINYGEVSASLLFELVSVQRAMANGASVDLVPRSTLTPYTSFHPRALDSWVNGLWFASLSISLSTALVAALAKQWINQYVSVPSGTPHDRVRVRHVRYMNLQVWHLPAIIGLLPVLMHTALGLFLLGLAIFLIPQSVEIGSVTTAIILVGFFAYLSANLLPLAYPHCPFRTPLSGFIYFVFDQVSSAYHRVALHIFPAYFSRVGSARPRIRGNSLKDVERMAVYEMGVFPDVQAIAWLHSISSNPIVQSIAVQSTSCLPLKSTDLIKQKESMFESLRQGIEDCIDIRTGVRSGMGGDLERCLRACLHLQLPAHSGVLNPLFTIVMDGLAEENTHSSRTTFLAALRHQKDDDDNVIAYLLESISSELDEQPVIWANILCNILTQGGPFHGDSAVIFYGALLNAFPKTYWSFKWVEPAIGFRASAMYPMPGCPEIEICDMECDVQASLTSAISSCLYPLLGKLLLCHFSRSAETDAGGEDPSPCWSGVPVPLQVLLSMLRSQHIEDPDLRHDVLVHLQHYVTTLTEQEAQVWKPDNGYTCRTIIRHLYTITRYAFEAGSRTIAWSQKQLLWDIFLDALSTLPSLGDPDFAEQASRWWASADNTLIDFAFTRDPSEAIPIYRLLAKTFQLPVLPSSIFTKFTDMHLFENMCGTVNKHPHDLSQFIPLFQGYFDHLTTSTSLGWYSSNDRVLQLATDELFRPRNLIITFKVLAKTRDIQRMKGIGRLRPNAPAWEVLFNTFDNRKSDVAFWEPFVDPNRDPATYNAILLEFRQNWNSERQILN</sequence>
<feature type="transmembrane region" description="Helical" evidence="2">
    <location>
        <begin position="117"/>
        <end position="134"/>
    </location>
</feature>
<accession>A0A284RQU8</accession>
<organism evidence="4 5">
    <name type="scientific">Armillaria ostoyae</name>
    <name type="common">Armillaria root rot fungus</name>
    <dbReference type="NCBI Taxonomy" id="47428"/>
    <lineage>
        <taxon>Eukaryota</taxon>
        <taxon>Fungi</taxon>
        <taxon>Dikarya</taxon>
        <taxon>Basidiomycota</taxon>
        <taxon>Agaricomycotina</taxon>
        <taxon>Agaricomycetes</taxon>
        <taxon>Agaricomycetidae</taxon>
        <taxon>Agaricales</taxon>
        <taxon>Marasmiineae</taxon>
        <taxon>Physalacriaceae</taxon>
        <taxon>Armillaria</taxon>
    </lineage>
</organism>
<dbReference type="Pfam" id="PF20153">
    <property type="entry name" value="DUF6535"/>
    <property type="match status" value="1"/>
</dbReference>
<dbReference type="InterPro" id="IPR045338">
    <property type="entry name" value="DUF6535"/>
</dbReference>
<gene>
    <name evidence="4" type="ORF">ARMOST_14523</name>
</gene>
<keyword evidence="2" id="KW-0472">Membrane</keyword>
<name>A0A284RQU8_ARMOS</name>
<keyword evidence="2" id="KW-0812">Transmembrane</keyword>
<keyword evidence="5" id="KW-1185">Reference proteome</keyword>
<dbReference type="EMBL" id="FUEG01000013">
    <property type="protein sequence ID" value="SJL11120.1"/>
    <property type="molecule type" value="Genomic_DNA"/>
</dbReference>
<evidence type="ECO:0000313" key="5">
    <source>
        <dbReference type="Proteomes" id="UP000219338"/>
    </source>
</evidence>
<evidence type="ECO:0000259" key="3">
    <source>
        <dbReference type="Pfam" id="PF20153"/>
    </source>
</evidence>
<dbReference type="AlphaFoldDB" id="A0A284RQU8"/>
<evidence type="ECO:0000256" key="2">
    <source>
        <dbReference type="SAM" id="Phobius"/>
    </source>
</evidence>
<dbReference type="STRING" id="47428.A0A284RQU8"/>
<protein>
    <recommendedName>
        <fullName evidence="3">DUF6535 domain-containing protein</fullName>
    </recommendedName>
</protein>
<feature type="compositionally biased region" description="Basic residues" evidence="1">
    <location>
        <begin position="46"/>
        <end position="58"/>
    </location>
</feature>
<evidence type="ECO:0000256" key="1">
    <source>
        <dbReference type="SAM" id="MobiDB-lite"/>
    </source>
</evidence>
<proteinExistence type="predicted"/>